<dbReference type="SMART" id="SM00382">
    <property type="entry name" value="AAA"/>
    <property type="match status" value="1"/>
</dbReference>
<gene>
    <name evidence="3" type="ORF">A4A59_28585</name>
</gene>
<dbReference type="EMBL" id="LVYU01000121">
    <property type="protein sequence ID" value="KZA98192.1"/>
    <property type="molecule type" value="Genomic_DNA"/>
</dbReference>
<dbReference type="GO" id="GO:0006508">
    <property type="term" value="P:proteolysis"/>
    <property type="evidence" value="ECO:0007669"/>
    <property type="project" value="InterPro"/>
</dbReference>
<dbReference type="GO" id="GO:0004176">
    <property type="term" value="F:ATP-dependent peptidase activity"/>
    <property type="evidence" value="ECO:0007669"/>
    <property type="project" value="InterPro"/>
</dbReference>
<dbReference type="PANTHER" id="PTHR23076:SF97">
    <property type="entry name" value="ATP-DEPENDENT ZINC METALLOPROTEASE YME1L1"/>
    <property type="match status" value="1"/>
</dbReference>
<dbReference type="SUPFAM" id="SSF140990">
    <property type="entry name" value="FtsH protease domain-like"/>
    <property type="match status" value="1"/>
</dbReference>
<accession>A0A154ICD2</accession>
<dbReference type="GO" id="GO:0005524">
    <property type="term" value="F:ATP binding"/>
    <property type="evidence" value="ECO:0007669"/>
    <property type="project" value="UniProtKB-KW"/>
</dbReference>
<dbReference type="InterPro" id="IPR003593">
    <property type="entry name" value="AAA+_ATPase"/>
</dbReference>
<feature type="domain" description="AAA+ ATPase" evidence="2">
    <location>
        <begin position="226"/>
        <end position="365"/>
    </location>
</feature>
<dbReference type="GO" id="GO:0005886">
    <property type="term" value="C:plasma membrane"/>
    <property type="evidence" value="ECO:0007669"/>
    <property type="project" value="TreeGrafter"/>
</dbReference>
<dbReference type="InterPro" id="IPR000642">
    <property type="entry name" value="Peptidase_M41"/>
</dbReference>
<protein>
    <submittedName>
        <fullName evidence="3">ATPase</fullName>
    </submittedName>
</protein>
<comment type="caution">
    <text evidence="3">The sequence shown here is derived from an EMBL/GenBank/DDBJ whole genome shotgun (WGS) entry which is preliminary data.</text>
</comment>
<dbReference type="PROSITE" id="PS00674">
    <property type="entry name" value="AAA"/>
    <property type="match status" value="1"/>
</dbReference>
<proteinExistence type="inferred from homology"/>
<reference evidence="3" key="1">
    <citation type="submission" date="2016-03" db="EMBL/GenBank/DDBJ databases">
        <title>Microsymbionts genomes from the relict species Vavilovia formosa.</title>
        <authorList>
            <person name="Chirak E."/>
            <person name="Kimeklis A."/>
            <person name="Kopat V."/>
            <person name="Andronov E."/>
        </authorList>
    </citation>
    <scope>NUCLEOTIDE SEQUENCE [LARGE SCALE GENOMIC DNA]</scope>
    <source>
        <strain evidence="3">Vaf12</strain>
    </source>
</reference>
<keyword evidence="1" id="KW-0547">Nucleotide-binding</keyword>
<dbReference type="RefSeq" id="WP_062944007.1">
    <property type="nucleotide sequence ID" value="NZ_CP171844.1"/>
</dbReference>
<sequence length="627" mass="67939">MNINFSERAATLEVTACSYSVRKALRQAGALMRKEASIGLIIPRDRDVTKYADALRSVLRSTKRAEVYTQCTVEVSHRGNANWLDAADILKAKPGVVLLIPHGVTIPPEIRVSLDEVIQVEPIRPVHLVAAIKSSRGEPTTAEEARMLLSYPMDLMFQALRPGRSVQHALARLSDAAEAKAERLPLAAMSVGVEELPGFGQAKEWALGLAEDLRDWAHGSLAWGDIDCGLLLSGPPGTGKTMFAQAVAKTCGAAFVSASCAKWQAKGHLGDFLAAMRKTFGEAAAKAPCILFLDEFDAVGDRGKFSGDNANYCVQVVNGILEALDGSPRRDGVVVIAATNYPDAIDPAIRRPGRLDRHIKVELPDHDARKDILTLHLGTEISADVLAHSARATRGYSGAALAQLARDARKLARRARRPVTADDVRAVTPSLTPLDPSTRRVACVHEAGHAVVGTELAYGEIAIITVVRELSPCDDSAGHVVWRRTELLQRPRESYANEIAMVLGGRAAEEVVLGFVTDGSGGMDGSDLHRAADIATVMEAALGMGHGLSYSHVRTSEDLEKLRRSDPLLRKRVERLLNAELERAKEIVRKRLEDVDNLAKEITKRELLSGDQIRKVLERRGSAGRQG</sequence>
<name>A0A154ICD2_RHILE</name>
<dbReference type="AlphaFoldDB" id="A0A154ICD2"/>
<dbReference type="PANTHER" id="PTHR23076">
    <property type="entry name" value="METALLOPROTEASE M41 FTSH"/>
    <property type="match status" value="1"/>
</dbReference>
<dbReference type="Pfam" id="PF01434">
    <property type="entry name" value="Peptidase_M41"/>
    <property type="match status" value="1"/>
</dbReference>
<organism evidence="3">
    <name type="scientific">Rhizobium leguminosarum</name>
    <dbReference type="NCBI Taxonomy" id="384"/>
    <lineage>
        <taxon>Bacteria</taxon>
        <taxon>Pseudomonadati</taxon>
        <taxon>Pseudomonadota</taxon>
        <taxon>Alphaproteobacteria</taxon>
        <taxon>Hyphomicrobiales</taxon>
        <taxon>Rhizobiaceae</taxon>
        <taxon>Rhizobium/Agrobacterium group</taxon>
        <taxon>Rhizobium</taxon>
    </lineage>
</organism>
<evidence type="ECO:0000259" key="2">
    <source>
        <dbReference type="SMART" id="SM00382"/>
    </source>
</evidence>
<dbReference type="InterPro" id="IPR003959">
    <property type="entry name" value="ATPase_AAA_core"/>
</dbReference>
<dbReference type="Gene3D" id="1.10.8.60">
    <property type="match status" value="1"/>
</dbReference>
<dbReference type="Gene3D" id="3.40.50.300">
    <property type="entry name" value="P-loop containing nucleotide triphosphate hydrolases"/>
    <property type="match status" value="1"/>
</dbReference>
<dbReference type="GO" id="GO:0016887">
    <property type="term" value="F:ATP hydrolysis activity"/>
    <property type="evidence" value="ECO:0007669"/>
    <property type="project" value="InterPro"/>
</dbReference>
<dbReference type="Pfam" id="PF00004">
    <property type="entry name" value="AAA"/>
    <property type="match status" value="1"/>
</dbReference>
<dbReference type="InterPro" id="IPR003960">
    <property type="entry name" value="ATPase_AAA_CS"/>
</dbReference>
<dbReference type="GO" id="GO:0030163">
    <property type="term" value="P:protein catabolic process"/>
    <property type="evidence" value="ECO:0007669"/>
    <property type="project" value="TreeGrafter"/>
</dbReference>
<dbReference type="SUPFAM" id="SSF52540">
    <property type="entry name" value="P-loop containing nucleoside triphosphate hydrolases"/>
    <property type="match status" value="1"/>
</dbReference>
<dbReference type="InterPro" id="IPR027417">
    <property type="entry name" value="P-loop_NTPase"/>
</dbReference>
<comment type="similarity">
    <text evidence="1">Belongs to the AAA ATPase family.</text>
</comment>
<dbReference type="GO" id="GO:0004222">
    <property type="term" value="F:metalloendopeptidase activity"/>
    <property type="evidence" value="ECO:0007669"/>
    <property type="project" value="InterPro"/>
</dbReference>
<evidence type="ECO:0000256" key="1">
    <source>
        <dbReference type="RuleBase" id="RU003651"/>
    </source>
</evidence>
<dbReference type="InterPro" id="IPR037219">
    <property type="entry name" value="Peptidase_M41-like"/>
</dbReference>
<dbReference type="Gene3D" id="1.20.58.760">
    <property type="entry name" value="Peptidase M41"/>
    <property type="match status" value="1"/>
</dbReference>
<keyword evidence="1" id="KW-0067">ATP-binding</keyword>
<evidence type="ECO:0000313" key="3">
    <source>
        <dbReference type="EMBL" id="KZA98192.1"/>
    </source>
</evidence>